<evidence type="ECO:0000256" key="6">
    <source>
        <dbReference type="SAM" id="Phobius"/>
    </source>
</evidence>
<keyword evidence="2 6" id="KW-0812">Transmembrane</keyword>
<feature type="transmembrane region" description="Helical" evidence="6">
    <location>
        <begin position="95"/>
        <end position="114"/>
    </location>
</feature>
<comment type="subcellular location">
    <subcellularLocation>
        <location evidence="1">Membrane</location>
        <topology evidence="1">Multi-pass membrane protein</topology>
    </subcellularLocation>
</comment>
<dbReference type="Proteomes" id="UP000528460">
    <property type="component" value="Unassembled WGS sequence"/>
</dbReference>
<gene>
    <name evidence="7" type="ORF">HNS30_11660</name>
</gene>
<evidence type="ECO:0000256" key="3">
    <source>
        <dbReference type="ARBA" id="ARBA00022989"/>
    </source>
</evidence>
<evidence type="ECO:0000256" key="4">
    <source>
        <dbReference type="ARBA" id="ARBA00023136"/>
    </source>
</evidence>
<evidence type="ECO:0000256" key="2">
    <source>
        <dbReference type="ARBA" id="ARBA00022692"/>
    </source>
</evidence>
<name>A0A7Y4JT03_9BACT</name>
<comment type="caution">
    <text evidence="7">The sequence shown here is derived from an EMBL/GenBank/DDBJ whole genome shotgun (WGS) entry which is preliminary data.</text>
</comment>
<feature type="region of interest" description="Disordered" evidence="5">
    <location>
        <begin position="123"/>
        <end position="155"/>
    </location>
</feature>
<dbReference type="InterPro" id="IPR032808">
    <property type="entry name" value="DoxX"/>
</dbReference>
<dbReference type="RefSeq" id="WP_171413860.1">
    <property type="nucleotide sequence ID" value="NZ_JABFJW010000071.1"/>
</dbReference>
<dbReference type="EMBL" id="JABFJW010000071">
    <property type="protein sequence ID" value="NOK09682.1"/>
    <property type="molecule type" value="Genomic_DNA"/>
</dbReference>
<sequence>MRTKLLYWVPTGLLAAMFLISGAVNVTHQPNVMQVAARLGYPGYVATLLGVWKLLAAVTLVFGSRWPRLKEWAFAGLFFNLSGAIFSHVASSDTVASSVPAGALLVLTGITYAAQRRFGPANSALKTTPQGAQAACPPNRSRPTPGRIETPPSAR</sequence>
<keyword evidence="4 6" id="KW-0472">Membrane</keyword>
<protein>
    <submittedName>
        <fullName evidence="7">DoxX family protein</fullName>
    </submittedName>
</protein>
<reference evidence="7 8" key="1">
    <citation type="submission" date="2020-05" db="EMBL/GenBank/DDBJ databases">
        <authorList>
            <person name="Whitworth D."/>
        </authorList>
    </citation>
    <scope>NUCLEOTIDE SEQUENCE [LARGE SCALE GENOMIC DNA]</scope>
    <source>
        <strain evidence="7 8">CA046A</strain>
    </source>
</reference>
<evidence type="ECO:0000313" key="8">
    <source>
        <dbReference type="Proteomes" id="UP000528460"/>
    </source>
</evidence>
<evidence type="ECO:0000256" key="1">
    <source>
        <dbReference type="ARBA" id="ARBA00004141"/>
    </source>
</evidence>
<organism evidence="7 8">
    <name type="scientific">Corallococcus exercitus</name>
    <dbReference type="NCBI Taxonomy" id="2316736"/>
    <lineage>
        <taxon>Bacteria</taxon>
        <taxon>Pseudomonadati</taxon>
        <taxon>Myxococcota</taxon>
        <taxon>Myxococcia</taxon>
        <taxon>Myxococcales</taxon>
        <taxon>Cystobacterineae</taxon>
        <taxon>Myxococcaceae</taxon>
        <taxon>Corallococcus</taxon>
    </lineage>
</organism>
<dbReference type="GO" id="GO:0016020">
    <property type="term" value="C:membrane"/>
    <property type="evidence" value="ECO:0007669"/>
    <property type="project" value="UniProtKB-SubCell"/>
</dbReference>
<keyword evidence="3 6" id="KW-1133">Transmembrane helix</keyword>
<evidence type="ECO:0000256" key="5">
    <source>
        <dbReference type="SAM" id="MobiDB-lite"/>
    </source>
</evidence>
<evidence type="ECO:0000313" key="7">
    <source>
        <dbReference type="EMBL" id="NOK09682.1"/>
    </source>
</evidence>
<proteinExistence type="predicted"/>
<feature type="transmembrane region" description="Helical" evidence="6">
    <location>
        <begin position="44"/>
        <end position="63"/>
    </location>
</feature>
<feature type="transmembrane region" description="Helical" evidence="6">
    <location>
        <begin position="5"/>
        <end position="24"/>
    </location>
</feature>
<feature type="transmembrane region" description="Helical" evidence="6">
    <location>
        <begin position="72"/>
        <end position="89"/>
    </location>
</feature>
<dbReference type="Pfam" id="PF13564">
    <property type="entry name" value="DoxX_2"/>
    <property type="match status" value="1"/>
</dbReference>
<dbReference type="AlphaFoldDB" id="A0A7Y4JT03"/>
<accession>A0A7Y4JT03</accession>